<dbReference type="PIRSF" id="PIRSF000445">
    <property type="entry name" value="4pyrrol_synth_GluRdtase"/>
    <property type="match status" value="1"/>
</dbReference>
<feature type="domain" description="Quinate/shikimate 5-dehydrogenase/glutamyl-tRNA reductase" evidence="16">
    <location>
        <begin position="172"/>
        <end position="305"/>
    </location>
</feature>
<feature type="binding site" evidence="9 11">
    <location>
        <begin position="49"/>
        <end position="52"/>
    </location>
    <ligand>
        <name>substrate</name>
    </ligand>
</feature>
<dbReference type="GO" id="GO:0008883">
    <property type="term" value="F:glutamyl-tRNA reductase activity"/>
    <property type="evidence" value="ECO:0007669"/>
    <property type="project" value="UniProtKB-UniRule"/>
</dbReference>
<sequence>MNIVIVGLNHRTAPVEIRERFSISEKQIGEALYRLKSNPVIEEGLILSTCNRVEVCAMVKETTKGFEAIKNFLIHYQPGISPDVLTPCLYMYAAGDGLRHLFRVASSLDSMIIGEPQILGQIKDAFDQAILHKTTGVVLNKVFKKAISVAKRVRTETKIAENAVSISFAAVELARKIFGKLDRKSALLLGAGEMAELAARHFVGNGVQSVAIANRSYERSLELAKEFNGVPVKFEDFVAQMAESDIVLCSTGAPRYLIGVEEVSKVIAIRQNRPIFFIDISVPRNIDPAINKLDNVFLYDIDDLQLAVETNLRAREQEALKADQIIDEEIERFSRWFKSLDAVPMIVALRDRAEEIRKAEIEKIVGKLGPLTPAQREMLEGLTSSIVNKLLHSPLTVLKEEAHSTNGNMILEATRRLFHLEEVLSKLDEEKKVPPEEPL</sequence>
<evidence type="ECO:0000256" key="9">
    <source>
        <dbReference type="HAMAP-Rule" id="MF_00087"/>
    </source>
</evidence>
<dbReference type="UniPathway" id="UPA00251">
    <property type="reaction ID" value="UER00316"/>
</dbReference>
<dbReference type="SUPFAM" id="SSF69075">
    <property type="entry name" value="Glutamyl tRNA-reductase dimerization domain"/>
    <property type="match status" value="1"/>
</dbReference>
<evidence type="ECO:0000259" key="15">
    <source>
        <dbReference type="Pfam" id="PF00745"/>
    </source>
</evidence>
<dbReference type="Pfam" id="PF05201">
    <property type="entry name" value="GlutR_N"/>
    <property type="match status" value="1"/>
</dbReference>
<feature type="active site" description="Nucleophile" evidence="9 10">
    <location>
        <position position="50"/>
    </location>
</feature>
<dbReference type="InterPro" id="IPR018214">
    <property type="entry name" value="GluRdtase_CS"/>
</dbReference>
<protein>
    <recommendedName>
        <fullName evidence="8 9">Glutamyl-tRNA reductase</fullName>
        <shortName evidence="9">GluTR</shortName>
        <ecNumber evidence="3 9">1.2.1.70</ecNumber>
    </recommendedName>
</protein>
<evidence type="ECO:0000256" key="1">
    <source>
        <dbReference type="ARBA" id="ARBA00005059"/>
    </source>
</evidence>
<dbReference type="AlphaFoldDB" id="A0A7X6IAG7"/>
<dbReference type="InterPro" id="IPR000343">
    <property type="entry name" value="4pyrrol_synth_GluRdtase"/>
</dbReference>
<keyword evidence="6 9" id="KW-0627">Porphyrin biosynthesis</keyword>
<dbReference type="GO" id="GO:0050661">
    <property type="term" value="F:NADP binding"/>
    <property type="evidence" value="ECO:0007669"/>
    <property type="project" value="InterPro"/>
</dbReference>
<gene>
    <name evidence="9" type="primary">hemA</name>
    <name evidence="18" type="ORF">MNODULE_08070</name>
</gene>
<accession>A0A7X6IAG7</accession>
<dbReference type="SUPFAM" id="SSF51735">
    <property type="entry name" value="NAD(P)-binding Rossmann-fold domains"/>
    <property type="match status" value="1"/>
</dbReference>
<feature type="binding site" evidence="9 12">
    <location>
        <begin position="190"/>
        <end position="195"/>
    </location>
    <ligand>
        <name>NADP(+)</name>
        <dbReference type="ChEBI" id="CHEBI:58349"/>
    </ligand>
</feature>
<evidence type="ECO:0000256" key="6">
    <source>
        <dbReference type="ARBA" id="ARBA00023244"/>
    </source>
</evidence>
<dbReference type="InterPro" id="IPR036291">
    <property type="entry name" value="NAD(P)-bd_dom_sf"/>
</dbReference>
<feature type="binding site" evidence="9 11">
    <location>
        <begin position="115"/>
        <end position="117"/>
    </location>
    <ligand>
        <name>substrate</name>
    </ligand>
</feature>
<dbReference type="Gene3D" id="3.40.50.720">
    <property type="entry name" value="NAD(P)-binding Rossmann-like Domain"/>
    <property type="match status" value="1"/>
</dbReference>
<dbReference type="InterPro" id="IPR015895">
    <property type="entry name" value="4pyrrol_synth_GluRdtase_N"/>
</dbReference>
<dbReference type="FunFam" id="3.30.460.30:FF:000001">
    <property type="entry name" value="Glutamyl-tRNA reductase"/>
    <property type="match status" value="1"/>
</dbReference>
<dbReference type="CDD" id="cd05213">
    <property type="entry name" value="NAD_bind_Glutamyl_tRNA_reduct"/>
    <property type="match status" value="1"/>
</dbReference>
<comment type="pathway">
    <text evidence="1 9 14">Porphyrin-containing compound metabolism; protoporphyrin-IX biosynthesis; 5-aminolevulinate from L-glutamyl-tRNA(Glu): step 1/2.</text>
</comment>
<keyword evidence="19" id="KW-1185">Reference proteome</keyword>
<name>A0A7X6IAG7_9BACT</name>
<feature type="binding site" evidence="9 11">
    <location>
        <position position="110"/>
    </location>
    <ligand>
        <name>substrate</name>
    </ligand>
</feature>
<reference evidence="18 19" key="1">
    <citation type="journal article" date="2020" name="Nature">
        <title>Bacterial chemolithoautotrophy via manganese oxidation.</title>
        <authorList>
            <person name="Yu H."/>
            <person name="Leadbetter J.R."/>
        </authorList>
    </citation>
    <scope>NUCLEOTIDE SEQUENCE [LARGE SCALE GENOMIC DNA]</scope>
    <source>
        <strain evidence="18 19">Mn-1</strain>
    </source>
</reference>
<dbReference type="InterPro" id="IPR006151">
    <property type="entry name" value="Shikm_DH/Glu-tRNA_Rdtase"/>
</dbReference>
<dbReference type="PROSITE" id="PS00747">
    <property type="entry name" value="GLUTR"/>
    <property type="match status" value="1"/>
</dbReference>
<dbReference type="EC" id="1.2.1.70" evidence="3 9"/>
<dbReference type="FunFam" id="3.40.50.720:FF:000031">
    <property type="entry name" value="Glutamyl-tRNA reductase"/>
    <property type="match status" value="1"/>
</dbReference>
<comment type="domain">
    <text evidence="9">Possesses an unusual extended V-shaped dimeric structure with each monomer consisting of three distinct domains arranged along a curved 'spinal' alpha-helix. The N-terminal catalytic domain specifically recognizes the glutamate moiety of the substrate. The second domain is the NADPH-binding domain, and the third C-terminal domain is responsible for dimerization.</text>
</comment>
<dbReference type="NCBIfam" id="TIGR01035">
    <property type="entry name" value="hemA"/>
    <property type="match status" value="1"/>
</dbReference>
<proteinExistence type="inferred from homology"/>
<evidence type="ECO:0000256" key="2">
    <source>
        <dbReference type="ARBA" id="ARBA00005916"/>
    </source>
</evidence>
<evidence type="ECO:0000256" key="10">
    <source>
        <dbReference type="PIRSR" id="PIRSR000445-1"/>
    </source>
</evidence>
<feature type="binding site" evidence="9 11">
    <location>
        <position position="121"/>
    </location>
    <ligand>
        <name>substrate</name>
    </ligand>
</feature>
<keyword evidence="5 9" id="KW-0560">Oxidoreductase</keyword>
<dbReference type="Pfam" id="PF01488">
    <property type="entry name" value="Shikimate_DH"/>
    <property type="match status" value="1"/>
</dbReference>
<evidence type="ECO:0000256" key="13">
    <source>
        <dbReference type="PIRSR" id="PIRSR000445-4"/>
    </source>
</evidence>
<evidence type="ECO:0000256" key="4">
    <source>
        <dbReference type="ARBA" id="ARBA00022857"/>
    </source>
</evidence>
<evidence type="ECO:0000259" key="16">
    <source>
        <dbReference type="Pfam" id="PF01488"/>
    </source>
</evidence>
<keyword evidence="4 9" id="KW-0521">NADP</keyword>
<feature type="site" description="Important for activity" evidence="9 13">
    <location>
        <position position="100"/>
    </location>
</feature>
<dbReference type="GO" id="GO:0019353">
    <property type="term" value="P:protoporphyrinogen IX biosynthetic process from glutamate"/>
    <property type="evidence" value="ECO:0007669"/>
    <property type="project" value="TreeGrafter"/>
</dbReference>
<organism evidence="18 19">
    <name type="scientific">Candidatus Manganitrophus noduliformans</name>
    <dbReference type="NCBI Taxonomy" id="2606439"/>
    <lineage>
        <taxon>Bacteria</taxon>
        <taxon>Pseudomonadati</taxon>
        <taxon>Nitrospirota</taxon>
        <taxon>Nitrospiria</taxon>
        <taxon>Candidatus Troglogloeales</taxon>
        <taxon>Candidatus Manganitrophaceae</taxon>
        <taxon>Candidatus Manganitrophus</taxon>
    </lineage>
</organism>
<evidence type="ECO:0000256" key="8">
    <source>
        <dbReference type="ARBA" id="ARBA00068659"/>
    </source>
</evidence>
<evidence type="ECO:0000256" key="3">
    <source>
        <dbReference type="ARBA" id="ARBA00012970"/>
    </source>
</evidence>
<feature type="domain" description="Glutamyl-tRNA reductase N-terminal" evidence="17">
    <location>
        <begin position="6"/>
        <end position="157"/>
    </location>
</feature>
<feature type="domain" description="Tetrapyrrole biosynthesis glutamyl-tRNA reductase dimerisation" evidence="15">
    <location>
        <begin position="321"/>
        <end position="420"/>
    </location>
</feature>
<comment type="catalytic activity">
    <reaction evidence="7 9 14">
        <text>(S)-4-amino-5-oxopentanoate + tRNA(Glu) + NADP(+) = L-glutamyl-tRNA(Glu) + NADPH + H(+)</text>
        <dbReference type="Rhea" id="RHEA:12344"/>
        <dbReference type="Rhea" id="RHEA-COMP:9663"/>
        <dbReference type="Rhea" id="RHEA-COMP:9680"/>
        <dbReference type="ChEBI" id="CHEBI:15378"/>
        <dbReference type="ChEBI" id="CHEBI:57501"/>
        <dbReference type="ChEBI" id="CHEBI:57783"/>
        <dbReference type="ChEBI" id="CHEBI:58349"/>
        <dbReference type="ChEBI" id="CHEBI:78442"/>
        <dbReference type="ChEBI" id="CHEBI:78520"/>
        <dbReference type="EC" id="1.2.1.70"/>
    </reaction>
</comment>
<evidence type="ECO:0000259" key="17">
    <source>
        <dbReference type="Pfam" id="PF05201"/>
    </source>
</evidence>
<evidence type="ECO:0000256" key="7">
    <source>
        <dbReference type="ARBA" id="ARBA00047464"/>
    </source>
</evidence>
<dbReference type="Gene3D" id="3.30.460.30">
    <property type="entry name" value="Glutamyl-tRNA reductase, N-terminal domain"/>
    <property type="match status" value="1"/>
</dbReference>
<evidence type="ECO:0000313" key="19">
    <source>
        <dbReference type="Proteomes" id="UP000534783"/>
    </source>
</evidence>
<evidence type="ECO:0000256" key="14">
    <source>
        <dbReference type="RuleBase" id="RU000584"/>
    </source>
</evidence>
<evidence type="ECO:0000313" key="18">
    <source>
        <dbReference type="EMBL" id="NKE70691.1"/>
    </source>
</evidence>
<comment type="similarity">
    <text evidence="2 9 14">Belongs to the glutamyl-tRNA reductase family.</text>
</comment>
<evidence type="ECO:0000256" key="12">
    <source>
        <dbReference type="PIRSR" id="PIRSR000445-3"/>
    </source>
</evidence>
<comment type="caution">
    <text evidence="18">The sequence shown here is derived from an EMBL/GenBank/DDBJ whole genome shotgun (WGS) entry which is preliminary data.</text>
</comment>
<dbReference type="PANTHER" id="PTHR43013">
    <property type="entry name" value="GLUTAMYL-TRNA REDUCTASE"/>
    <property type="match status" value="1"/>
</dbReference>
<dbReference type="PANTHER" id="PTHR43013:SF1">
    <property type="entry name" value="GLUTAMYL-TRNA REDUCTASE"/>
    <property type="match status" value="1"/>
</dbReference>
<dbReference type="InterPro" id="IPR015896">
    <property type="entry name" value="4pyrrol_synth_GluRdtase_dimer"/>
</dbReference>
<comment type="miscellaneous">
    <text evidence="9">During catalysis, the active site Cys acts as a nucleophile attacking the alpha-carbonyl group of tRNA-bound glutamate with the formation of a thioester intermediate between enzyme and glutamate, and the concomitant release of tRNA(Glu). The thioester intermediate is finally reduced by direct hydride transfer from NADPH, to form the product GSA.</text>
</comment>
<evidence type="ECO:0000256" key="11">
    <source>
        <dbReference type="PIRSR" id="PIRSR000445-2"/>
    </source>
</evidence>
<dbReference type="InterPro" id="IPR036453">
    <property type="entry name" value="GluRdtase_dimer_dom_sf"/>
</dbReference>
<dbReference type="SUPFAM" id="SSF69742">
    <property type="entry name" value="Glutamyl tRNA-reductase catalytic, N-terminal domain"/>
    <property type="match status" value="1"/>
</dbReference>
<dbReference type="HAMAP" id="MF_00087">
    <property type="entry name" value="Glu_tRNA_reductase"/>
    <property type="match status" value="1"/>
</dbReference>
<comment type="function">
    <text evidence="9">Catalyzes the NADPH-dependent reduction of glutamyl-tRNA(Glu) to glutamate 1-semialdehyde (GSA).</text>
</comment>
<dbReference type="Pfam" id="PF00745">
    <property type="entry name" value="GlutR_dimer"/>
    <property type="match status" value="1"/>
</dbReference>
<dbReference type="InterPro" id="IPR036343">
    <property type="entry name" value="GluRdtase_N_sf"/>
</dbReference>
<dbReference type="EMBL" id="VTOW01000001">
    <property type="protein sequence ID" value="NKE70691.1"/>
    <property type="molecule type" value="Genomic_DNA"/>
</dbReference>
<dbReference type="Proteomes" id="UP000534783">
    <property type="component" value="Unassembled WGS sequence"/>
</dbReference>
<evidence type="ECO:0000256" key="5">
    <source>
        <dbReference type="ARBA" id="ARBA00023002"/>
    </source>
</evidence>
<dbReference type="RefSeq" id="WP_168058929.1">
    <property type="nucleotide sequence ID" value="NZ_VTOW01000001.1"/>
</dbReference>
<comment type="subunit">
    <text evidence="9">Homodimer.</text>
</comment>